<dbReference type="GO" id="GO:0006281">
    <property type="term" value="P:DNA repair"/>
    <property type="evidence" value="ECO:0007669"/>
    <property type="project" value="InterPro"/>
</dbReference>
<dbReference type="PROSITE" id="PS50290">
    <property type="entry name" value="PI3_4_KINASE_3"/>
    <property type="match status" value="1"/>
</dbReference>
<feature type="domain" description="FATC" evidence="20">
    <location>
        <begin position="3018"/>
        <end position="3050"/>
    </location>
</feature>
<evidence type="ECO:0000256" key="7">
    <source>
        <dbReference type="ARBA" id="ARBA00022679"/>
    </source>
</evidence>
<dbReference type="Pfam" id="PF02260">
    <property type="entry name" value="FATC"/>
    <property type="match status" value="1"/>
</dbReference>
<keyword evidence="9 16" id="KW-0227">DNA damage</keyword>
<feature type="domain" description="FAT" evidence="19">
    <location>
        <begin position="1977"/>
        <end position="2574"/>
    </location>
</feature>
<feature type="compositionally biased region" description="Acidic residues" evidence="17">
    <location>
        <begin position="185"/>
        <end position="205"/>
    </location>
</feature>
<organism evidence="21 22">
    <name type="scientific">Laccaria amethystina LaAM-08-1</name>
    <dbReference type="NCBI Taxonomy" id="1095629"/>
    <lineage>
        <taxon>Eukaryota</taxon>
        <taxon>Fungi</taxon>
        <taxon>Dikarya</taxon>
        <taxon>Basidiomycota</taxon>
        <taxon>Agaricomycotina</taxon>
        <taxon>Agaricomycetes</taxon>
        <taxon>Agaricomycetidae</taxon>
        <taxon>Agaricales</taxon>
        <taxon>Agaricineae</taxon>
        <taxon>Hydnangiaceae</taxon>
        <taxon>Laccaria</taxon>
    </lineage>
</organism>
<dbReference type="Pfam" id="PF11640">
    <property type="entry name" value="TAN"/>
    <property type="match status" value="1"/>
</dbReference>
<keyword evidence="10 16" id="KW-0418">Kinase</keyword>
<dbReference type="EC" id="2.7.11.1" evidence="4 16"/>
<evidence type="ECO:0000313" key="22">
    <source>
        <dbReference type="Proteomes" id="UP000054477"/>
    </source>
</evidence>
<dbReference type="PROSITE" id="PS51189">
    <property type="entry name" value="FAT"/>
    <property type="match status" value="1"/>
</dbReference>
<feature type="region of interest" description="Disordered" evidence="17">
    <location>
        <begin position="185"/>
        <end position="242"/>
    </location>
</feature>
<evidence type="ECO:0000256" key="8">
    <source>
        <dbReference type="ARBA" id="ARBA00022741"/>
    </source>
</evidence>
<dbReference type="EMBL" id="KN838606">
    <property type="protein sequence ID" value="KIK01482.1"/>
    <property type="molecule type" value="Genomic_DNA"/>
</dbReference>
<evidence type="ECO:0000256" key="15">
    <source>
        <dbReference type="ARBA" id="ARBA00048679"/>
    </source>
</evidence>
<evidence type="ECO:0000313" key="21">
    <source>
        <dbReference type="EMBL" id="KIK01482.1"/>
    </source>
</evidence>
<evidence type="ECO:0000256" key="3">
    <source>
        <dbReference type="ARBA" id="ARBA00011370"/>
    </source>
</evidence>
<reference evidence="21 22" key="1">
    <citation type="submission" date="2014-04" db="EMBL/GenBank/DDBJ databases">
        <authorList>
            <consortium name="DOE Joint Genome Institute"/>
            <person name="Kuo A."/>
            <person name="Kohler A."/>
            <person name="Nagy L.G."/>
            <person name="Floudas D."/>
            <person name="Copeland A."/>
            <person name="Barry K.W."/>
            <person name="Cichocki N."/>
            <person name="Veneault-Fourrey C."/>
            <person name="LaButti K."/>
            <person name="Lindquist E.A."/>
            <person name="Lipzen A."/>
            <person name="Lundell T."/>
            <person name="Morin E."/>
            <person name="Murat C."/>
            <person name="Sun H."/>
            <person name="Tunlid A."/>
            <person name="Henrissat B."/>
            <person name="Grigoriev I.V."/>
            <person name="Hibbett D.S."/>
            <person name="Martin F."/>
            <person name="Nordberg H.P."/>
            <person name="Cantor M.N."/>
            <person name="Hua S.X."/>
        </authorList>
    </citation>
    <scope>NUCLEOTIDE SEQUENCE [LARGE SCALE GENOMIC DNA]</scope>
    <source>
        <strain evidence="21 22">LaAM-08-1</strain>
    </source>
</reference>
<dbReference type="SUPFAM" id="SSF48371">
    <property type="entry name" value="ARM repeat"/>
    <property type="match status" value="1"/>
</dbReference>
<evidence type="ECO:0000256" key="1">
    <source>
        <dbReference type="ARBA" id="ARBA00004123"/>
    </source>
</evidence>
<dbReference type="Proteomes" id="UP000054477">
    <property type="component" value="Unassembled WGS sequence"/>
</dbReference>
<dbReference type="InterPro" id="IPR000403">
    <property type="entry name" value="PI3/4_kinase_cat_dom"/>
</dbReference>
<keyword evidence="11 16" id="KW-0067">ATP-binding</keyword>
<evidence type="ECO:0000259" key="20">
    <source>
        <dbReference type="PROSITE" id="PS51190"/>
    </source>
</evidence>
<dbReference type="InterPro" id="IPR044107">
    <property type="entry name" value="PIKKc_ATM"/>
</dbReference>
<gene>
    <name evidence="21" type="ORF">K443DRAFT_678346</name>
</gene>
<evidence type="ECO:0000259" key="19">
    <source>
        <dbReference type="PROSITE" id="PS51189"/>
    </source>
</evidence>
<comment type="similarity">
    <text evidence="2 16">Belongs to the PI3/PI4-kinase family. ATM subfamily.</text>
</comment>
<comment type="function">
    <text evidence="13 16">Serine/threonine protein kinase which activates checkpoint signaling upon genotoxic stresses such as ionizing radiation (IR), ultraviolet light (UV), or DNA replication stalling, thereby acting as a DNA damage sensor. Recognizes the substrate consensus sequence [ST]-Q. Phosphorylates histone H2A to form H2AS128ph (gamma-H2A) at sites of DNA damage, involved in the regulation of DNA damage response mechanism. Required for the control of telomere length and genome stability.</text>
</comment>
<dbReference type="PANTHER" id="PTHR37079">
    <property type="entry name" value="SERINE/THREONINE-PROTEIN KINASE ATM"/>
    <property type="match status" value="1"/>
</dbReference>
<dbReference type="InterPro" id="IPR016024">
    <property type="entry name" value="ARM-type_fold"/>
</dbReference>
<evidence type="ECO:0000256" key="13">
    <source>
        <dbReference type="ARBA" id="ARBA00025079"/>
    </source>
</evidence>
<evidence type="ECO:0000256" key="2">
    <source>
        <dbReference type="ARBA" id="ARBA00010769"/>
    </source>
</evidence>
<evidence type="ECO:0000256" key="14">
    <source>
        <dbReference type="ARBA" id="ARBA00047899"/>
    </source>
</evidence>
<name>A0A0C9XV68_9AGAR</name>
<dbReference type="PANTHER" id="PTHR37079:SF4">
    <property type="entry name" value="SERINE_THREONINE-PROTEIN KINASE ATM"/>
    <property type="match status" value="1"/>
</dbReference>
<dbReference type="Gene3D" id="1.10.1070.11">
    <property type="entry name" value="Phosphatidylinositol 3-/4-kinase, catalytic domain"/>
    <property type="match status" value="1"/>
</dbReference>
<accession>A0A0C9XV68</accession>
<dbReference type="SUPFAM" id="SSF56112">
    <property type="entry name" value="Protein kinase-like (PK-like)"/>
    <property type="match status" value="1"/>
</dbReference>
<dbReference type="GO" id="GO:0005634">
    <property type="term" value="C:nucleus"/>
    <property type="evidence" value="ECO:0007669"/>
    <property type="project" value="UniProtKB-SubCell"/>
</dbReference>
<feature type="region of interest" description="Disordered" evidence="17">
    <location>
        <begin position="2577"/>
        <end position="2601"/>
    </location>
</feature>
<feature type="region of interest" description="Disordered" evidence="17">
    <location>
        <begin position="986"/>
        <end position="1006"/>
    </location>
</feature>
<keyword evidence="6 16" id="KW-0723">Serine/threonine-protein kinase</keyword>
<dbReference type="GO" id="GO:0106310">
    <property type="term" value="F:protein serine kinase activity"/>
    <property type="evidence" value="ECO:0007669"/>
    <property type="project" value="RHEA"/>
</dbReference>
<proteinExistence type="inferred from homology"/>
<evidence type="ECO:0000256" key="17">
    <source>
        <dbReference type="SAM" id="MobiDB-lite"/>
    </source>
</evidence>
<dbReference type="GO" id="GO:0004674">
    <property type="term" value="F:protein serine/threonine kinase activity"/>
    <property type="evidence" value="ECO:0007669"/>
    <property type="project" value="UniProtKB-KW"/>
</dbReference>
<dbReference type="GO" id="GO:0006325">
    <property type="term" value="P:chromatin organization"/>
    <property type="evidence" value="ECO:0007669"/>
    <property type="project" value="UniProtKB-KW"/>
</dbReference>
<dbReference type="InterPro" id="IPR036940">
    <property type="entry name" value="PI3/4_kinase_cat_sf"/>
</dbReference>
<evidence type="ECO:0000256" key="12">
    <source>
        <dbReference type="ARBA" id="ARBA00023242"/>
    </source>
</evidence>
<comment type="catalytic activity">
    <reaction evidence="14 16">
        <text>L-threonyl-[protein] + ATP = O-phospho-L-threonyl-[protein] + ADP + H(+)</text>
        <dbReference type="Rhea" id="RHEA:46608"/>
        <dbReference type="Rhea" id="RHEA-COMP:11060"/>
        <dbReference type="Rhea" id="RHEA-COMP:11605"/>
        <dbReference type="ChEBI" id="CHEBI:15378"/>
        <dbReference type="ChEBI" id="CHEBI:30013"/>
        <dbReference type="ChEBI" id="CHEBI:30616"/>
        <dbReference type="ChEBI" id="CHEBI:61977"/>
        <dbReference type="ChEBI" id="CHEBI:456216"/>
        <dbReference type="EC" id="2.7.11.1"/>
    </reaction>
</comment>
<keyword evidence="8 16" id="KW-0547">Nucleotide-binding</keyword>
<dbReference type="SMART" id="SM00146">
    <property type="entry name" value="PI3Kc"/>
    <property type="match status" value="1"/>
</dbReference>
<dbReference type="InterPro" id="IPR014009">
    <property type="entry name" value="PIK_FAT"/>
</dbReference>
<dbReference type="STRING" id="1095629.A0A0C9XV68"/>
<evidence type="ECO:0000256" key="9">
    <source>
        <dbReference type="ARBA" id="ARBA00022763"/>
    </source>
</evidence>
<dbReference type="InterPro" id="IPR011009">
    <property type="entry name" value="Kinase-like_dom_sf"/>
</dbReference>
<evidence type="ECO:0000259" key="18">
    <source>
        <dbReference type="PROSITE" id="PS50290"/>
    </source>
</evidence>
<evidence type="ECO:0000256" key="6">
    <source>
        <dbReference type="ARBA" id="ARBA00022527"/>
    </source>
</evidence>
<comment type="subunit">
    <text evidence="3">Associates with DNA double-strand breaks.</text>
</comment>
<feature type="compositionally biased region" description="Polar residues" evidence="17">
    <location>
        <begin position="2590"/>
        <end position="2601"/>
    </location>
</feature>
<keyword evidence="7 16" id="KW-0808">Transferase</keyword>
<dbReference type="PROSITE" id="PS00915">
    <property type="entry name" value="PI3_4_KINASE_1"/>
    <property type="match status" value="1"/>
</dbReference>
<dbReference type="InterPro" id="IPR038980">
    <property type="entry name" value="ATM_plant"/>
</dbReference>
<reference evidence="22" key="2">
    <citation type="submission" date="2015-01" db="EMBL/GenBank/DDBJ databases">
        <title>Evolutionary Origins and Diversification of the Mycorrhizal Mutualists.</title>
        <authorList>
            <consortium name="DOE Joint Genome Institute"/>
            <consortium name="Mycorrhizal Genomics Consortium"/>
            <person name="Kohler A."/>
            <person name="Kuo A."/>
            <person name="Nagy L.G."/>
            <person name="Floudas D."/>
            <person name="Copeland A."/>
            <person name="Barry K.W."/>
            <person name="Cichocki N."/>
            <person name="Veneault-Fourrey C."/>
            <person name="LaButti K."/>
            <person name="Lindquist E.A."/>
            <person name="Lipzen A."/>
            <person name="Lundell T."/>
            <person name="Morin E."/>
            <person name="Murat C."/>
            <person name="Riley R."/>
            <person name="Ohm R."/>
            <person name="Sun H."/>
            <person name="Tunlid A."/>
            <person name="Henrissat B."/>
            <person name="Grigoriev I.V."/>
            <person name="Hibbett D.S."/>
            <person name="Martin F."/>
        </authorList>
    </citation>
    <scope>NUCLEOTIDE SEQUENCE [LARGE SCALE GENOMIC DNA]</scope>
    <source>
        <strain evidence="22">LaAM-08-1</strain>
    </source>
</reference>
<dbReference type="Pfam" id="PF00454">
    <property type="entry name" value="PI3_PI4_kinase"/>
    <property type="match status" value="1"/>
</dbReference>
<feature type="compositionally biased region" description="Polar residues" evidence="17">
    <location>
        <begin position="996"/>
        <end position="1006"/>
    </location>
</feature>
<protein>
    <recommendedName>
        <fullName evidence="5 16">Serine/threonine-protein kinase Tel1</fullName>
        <ecNumber evidence="4 16">2.7.11.1</ecNumber>
    </recommendedName>
</protein>
<dbReference type="Gene3D" id="3.30.1010.10">
    <property type="entry name" value="Phosphatidylinositol 3-kinase Catalytic Subunit, Chain A, domain 4"/>
    <property type="match status" value="1"/>
</dbReference>
<dbReference type="SMART" id="SM01342">
    <property type="entry name" value="TAN"/>
    <property type="match status" value="1"/>
</dbReference>
<keyword evidence="16" id="KW-0156">Chromatin regulator</keyword>
<dbReference type="SMART" id="SM01343">
    <property type="entry name" value="FATC"/>
    <property type="match status" value="1"/>
</dbReference>
<keyword evidence="12 16" id="KW-0539">Nucleus</keyword>
<keyword evidence="16" id="KW-0779">Telomere</keyword>
<comment type="subcellular location">
    <subcellularLocation>
        <location evidence="16">Chromosome</location>
        <location evidence="16">Telomere</location>
    </subcellularLocation>
    <subcellularLocation>
        <location evidence="1 16">Nucleus</location>
    </subcellularLocation>
</comment>
<dbReference type="PROSITE" id="PS51190">
    <property type="entry name" value="FATC"/>
    <property type="match status" value="1"/>
</dbReference>
<keyword evidence="16" id="KW-0158">Chromosome</keyword>
<evidence type="ECO:0000256" key="4">
    <source>
        <dbReference type="ARBA" id="ARBA00012513"/>
    </source>
</evidence>
<evidence type="ECO:0000256" key="16">
    <source>
        <dbReference type="RuleBase" id="RU365027"/>
    </source>
</evidence>
<dbReference type="GO" id="GO:0005524">
    <property type="term" value="F:ATP binding"/>
    <property type="evidence" value="ECO:0007669"/>
    <property type="project" value="UniProtKB-KW"/>
</dbReference>
<evidence type="ECO:0000256" key="5">
    <source>
        <dbReference type="ARBA" id="ARBA00014619"/>
    </source>
</evidence>
<dbReference type="OrthoDB" id="381190at2759"/>
<evidence type="ECO:0000256" key="10">
    <source>
        <dbReference type="ARBA" id="ARBA00022777"/>
    </source>
</evidence>
<evidence type="ECO:0000256" key="11">
    <source>
        <dbReference type="ARBA" id="ARBA00022840"/>
    </source>
</evidence>
<dbReference type="PROSITE" id="PS00916">
    <property type="entry name" value="PI3_4_KINASE_2"/>
    <property type="match status" value="1"/>
</dbReference>
<keyword evidence="22" id="KW-1185">Reference proteome</keyword>
<sequence>MSTLLDVTHNLKSEKIKERQEGLASIRSVFGRDEVVANFHMRSKEGNPWLPIFQALFHAIAREREACAKKATTTKAAASATTAHRRLADTASVVRWLTERTVHLMNRKVVAALFKHLTQTLVHCGEILAPVALDYIKALKCIVGHSSHLEHAGEDIWLKMVTMGFNVVLGDPIDAKLDNKEDIVKEDDDSGIDDMDNANDTDDLDLPAAVSTGKKRRRADTQPTPGPSKPLHRDKPQRSNRVSVSLEQIEFASVISILLRSSRSPILDEAPAILRRLERFLELYPTDSSMLQDYLITLSSTLENLSLNKKSDVESFARATWNGLVGLWGTKDKRMKEGLIVVLRILFPFITPADESNRNHKRRHFDPAEGIGRLWKTLSGEADSRRGVDSLSLDALRLELLSPYEESRSDSNEGTFVANTFRSGWNFDSGQALSWAVLELQADCAAKLYYFSESMHSTSTPSSTRPESKRTKLENPITSLLDSIHTQRASHIRTYRLQILLFFIDRHWLIVHDALKNHILNTLLQFVTFDDGVIQSWVFLNLAAIAFAESSYTSPKPANSTSSTTSFGVKPLDSSTWDPLWTHAIRRANVPTICRAACHTAQTLLNAFHPQFSSNHITLTSQRVLLEIETLAKDMDVQGPSYPFDSVCIFLSRCLKIASQDVRLYRMQLEEKVLSWLVDSWKIIGNDKGRMSLHVVKDVMLLLENICGVPKRTSLISRALLPQCQIVESMLTEGRVKVIKDFLLFAKLPPFRQCSGRFKATGRPTSGDSIGSQNANTLFNNDTQRVAPRGRERRISAFLTKTLESLIAEWESIRDNRNHPTAEHARQSLDMAMVSLAFESLLLFNGTSSNRRVLQTAGKTISLIIPFLKESRWTMKEKTFLLNGLEPLLYREGQSRSTNDWEAMLEPDAGTGIQRQVLRELSDDQLAEQQAIELERTDFLRVIWQNPDTQDILADIVNTLRVALRTMIRKETITFKDNDIDVDDRDGFGPIRTGAPPTSSNSPQQVENDRGLLRMCIEFLTRGPRLQSPSMDATRDKELTQLILDCANTEPEKFLLVCPILLNEIRHGMLSFSLKDIDNFMNSIQDLLQNYAFSRSECMQSLVIQLLDSTLATWTLPSVASSEVGGRVRELCEWLSGLLGSEEKPPFVAWTIRDQLAQFLDRYLVRDPTQASWSIEKSCEPIALLPRMSKDDDIRVRFRVAVINARLFTVAPHLGVTPLDLYGTMKRYYTLDLDNYEHMLTRTLALGNLMVVSSAVRRGPYWHLLETCMHATSYSNHTEAVLIEVAARLGLKSLSVLFEAYASQLAFSILKAGIDFLRLPPHLLGYRDRRQCAEAAFRAFTPTNILTTGQKQFEGHCKVIQKSVSDGLRACFGDIVGIQIVMWFDEHPDGSEDALEQCLKQKTQDEASFDTLMKDNLDGIVASILRTLGEQDFDKHGPIFLALQSYDSTGRATHTFQALSQYRSFDNFETHTPNLPAFPATSLLRSLTWLLSRVPADPQDTIPQATTYHVIHNLLADLHKTPFLNEQLRIINALSLWISIRSIDFEEATILHALVHGATLLLAQSDLARSAQSVLEWAFNYYRKMKIKDLRLPNALIRIASLANDYSLISHDKLVANMGTELLTWINEQMLLFSKGKTFTSVMLKALSAWPNQPCSELSQLYNSVSAENVSTVLSEPGATSNRFRLVRRLRDHAVSEKYKQISFAKTDFWWLKEFIPSSDRLQEEDVKAFAELLVLNHGQIVTLGTEQPVVHSIRHEHITKIVKRRTTEDPAIIARKSIILGLLMMLQGDSPSHVHTAYTTLRLFMAALPEGIISILPPEYQTELKFLQEYRHPPTTRPTRDFEELTKSESYMTATKDFSQWIGMFTVLLSDILSVEDATFAQLTSILKADVSFADQLLPILVHRLLQVEISDGNGVSQVSYRTVLSEYFTSILSYDQANTRCLCSVIDVVLYLRYFFPRPQDALSNNKWLEVDFLLLSRKAILCGLFTTALLFLELASEDALVEAVTGEQILYEIYAHIGEPDGFYGIKTQNLHQFLIKRFHHEKQWEKAFRFHGAALEANSRRLGEGEGLIQSFHSFGFNHLAIDTMQNLHSSTEASSTSMTYRLGWRTETWDLPYHEEHVAGGPLYSSLRAVYRERDPNVVDGTVGSALNQDLSRLRALGSENVAEIREVARDLMCLSQVARWRSTAIQGQLESRNVDLGQWTELTHIGEGFEFSDLESLMATRMCLVRSARLREQRQQIGSLMTPLALCLAEIEKTCLLRLSEAAREAGQPQIALNSIIRAQGMDTNPSFAVSQEFANVLWLQKEEKLAVQYLQNLLFASDLDNGSQDITDCQRALLLARLGAWTSEACLEKPTDIWSGFFNPAISLLDGKVLKGNEADHATVYHECAIFAERQYHATLKSPDAIRWKVYVDRKKEEIHHRSMELARLTDTTRHQKLKNDQETAQKLLQADSEQFKKHNILRDTFLKQAIDMYSRCLEASDTFDTDSAIRFCSLWFANFDDDVVLETTVRKALERIPSRKLVFLAHQLTARLAKSPQQSNNQESLQRLVLRMCREHPFHSLYQVYCLRPERSAAPEGRRQSGRHATPSTQTERSTAATDILDQLRGTGIIGDRVRDVEKLCNACLEWAKFPIAKNPAYKTEMKQKGGFKVPDNLLIRQISKLQVPVTTCNTPLDLTMLYNDCIWIDRYETKFDTAGGVNLPKITECYGTNGKKYKQLFKGNDDLRQDAVMEQVFELVNSVLHRDRETRRRELSVRGYKVVPLSTQAGLLEFVGNTSPLREWLNRAHQSYRPQDTKQNEILSQLKAAQATKQANRQLETFLKIRENFKPVMRHYFTEKHRNPVTWFAMRLKYTRSVATTSIVGHILGLGDRHTSNILMDNSTGEVVHIDLGIAFEQGKLLPVPERVPFRMTADMVDGMGTSGTQGVFQRCAEETLRVLRDGSEVIMTVLEVFKHDPLHSWTASELKVKHVQRDVPTMSAYDASRFNLGIGIDMSSGTAQESADRALSSVARKLDKGLSAESTVNELIAEATDPQNLATIFYGWCPHL</sequence>
<dbReference type="InterPro" id="IPR021668">
    <property type="entry name" value="TAN"/>
</dbReference>
<dbReference type="GO" id="GO:0000781">
    <property type="term" value="C:chromosome, telomeric region"/>
    <property type="evidence" value="ECO:0007669"/>
    <property type="project" value="UniProtKB-SubCell"/>
</dbReference>
<comment type="catalytic activity">
    <reaction evidence="15">
        <text>L-seryl-[protein] + ATP = O-phospho-L-seryl-[protein] + ADP + H(+)</text>
        <dbReference type="Rhea" id="RHEA:17989"/>
        <dbReference type="Rhea" id="RHEA-COMP:9863"/>
        <dbReference type="Rhea" id="RHEA-COMP:11604"/>
        <dbReference type="ChEBI" id="CHEBI:15378"/>
        <dbReference type="ChEBI" id="CHEBI:29999"/>
        <dbReference type="ChEBI" id="CHEBI:30616"/>
        <dbReference type="ChEBI" id="CHEBI:83421"/>
        <dbReference type="ChEBI" id="CHEBI:456216"/>
        <dbReference type="EC" id="2.7.11.1"/>
    </reaction>
</comment>
<dbReference type="HOGENOM" id="CLU_000178_11_0_1"/>
<feature type="domain" description="PI3K/PI4K catalytic" evidence="18">
    <location>
        <begin position="2692"/>
        <end position="3013"/>
    </location>
</feature>
<dbReference type="GO" id="GO:0035556">
    <property type="term" value="P:intracellular signal transduction"/>
    <property type="evidence" value="ECO:0007669"/>
    <property type="project" value="UniProtKB-ARBA"/>
</dbReference>
<dbReference type="InterPro" id="IPR003152">
    <property type="entry name" value="FATC_dom"/>
</dbReference>
<dbReference type="CDD" id="cd05171">
    <property type="entry name" value="PIKKc_ATM"/>
    <property type="match status" value="1"/>
</dbReference>
<dbReference type="InterPro" id="IPR018936">
    <property type="entry name" value="PI3/4_kinase_CS"/>
</dbReference>